<dbReference type="SUPFAM" id="SSF89550">
    <property type="entry name" value="PHP domain-like"/>
    <property type="match status" value="1"/>
</dbReference>
<dbReference type="InterPro" id="IPR037160">
    <property type="entry name" value="DNA_Pol_thumb_sf"/>
</dbReference>
<dbReference type="GO" id="GO:0042578">
    <property type="term" value="F:phosphoric ester hydrolase activity"/>
    <property type="evidence" value="ECO:0007669"/>
    <property type="project" value="TreeGrafter"/>
</dbReference>
<dbReference type="Gene3D" id="3.30.460.10">
    <property type="entry name" value="Beta Polymerase, domain 2"/>
    <property type="match status" value="1"/>
</dbReference>
<dbReference type="CDD" id="cd00141">
    <property type="entry name" value="NT_POLXc"/>
    <property type="match status" value="1"/>
</dbReference>
<dbReference type="InterPro" id="IPR047967">
    <property type="entry name" value="PolX_PHP"/>
</dbReference>
<dbReference type="PANTHER" id="PTHR36928">
    <property type="entry name" value="PHOSPHATASE YCDX-RELATED"/>
    <property type="match status" value="1"/>
</dbReference>
<dbReference type="Pfam" id="PF14791">
    <property type="entry name" value="DNA_pol_B_thumb"/>
    <property type="match status" value="1"/>
</dbReference>
<evidence type="ECO:0000256" key="2">
    <source>
        <dbReference type="ARBA" id="ARBA00022695"/>
    </source>
</evidence>
<keyword evidence="2" id="KW-0548">Nucleotidyltransferase</keyword>
<dbReference type="SUPFAM" id="SSF81301">
    <property type="entry name" value="Nucleotidyltransferase"/>
    <property type="match status" value="1"/>
</dbReference>
<dbReference type="Proteomes" id="UP000317593">
    <property type="component" value="Unassembled WGS sequence"/>
</dbReference>
<dbReference type="SMART" id="SM00481">
    <property type="entry name" value="POLIIIAc"/>
    <property type="match status" value="1"/>
</dbReference>
<keyword evidence="3" id="KW-0175">Coiled coil</keyword>
<evidence type="ECO:0000313" key="7">
    <source>
        <dbReference type="Proteomes" id="UP000317593"/>
    </source>
</evidence>
<dbReference type="GO" id="GO:0003677">
    <property type="term" value="F:DNA binding"/>
    <property type="evidence" value="ECO:0007669"/>
    <property type="project" value="InterPro"/>
</dbReference>
<dbReference type="InterPro" id="IPR016195">
    <property type="entry name" value="Pol/histidinol_Pase-like"/>
</dbReference>
<dbReference type="InterPro" id="IPR002054">
    <property type="entry name" value="DNA-dir_DNA_pol_X"/>
</dbReference>
<gene>
    <name evidence="6" type="ORF">SAMN06265218_10639</name>
</gene>
<protein>
    <submittedName>
        <fullName evidence="6">DNA polymerase (Family 10)</fullName>
    </submittedName>
</protein>
<feature type="coiled-coil region" evidence="3">
    <location>
        <begin position="50"/>
        <end position="77"/>
    </location>
</feature>
<dbReference type="GO" id="GO:0008270">
    <property type="term" value="F:zinc ion binding"/>
    <property type="evidence" value="ECO:0007669"/>
    <property type="project" value="TreeGrafter"/>
</dbReference>
<keyword evidence="7" id="KW-1185">Reference proteome</keyword>
<dbReference type="CDD" id="cd07436">
    <property type="entry name" value="PHP_PolX"/>
    <property type="match status" value="1"/>
</dbReference>
<dbReference type="EMBL" id="FXTH01000006">
    <property type="protein sequence ID" value="SMO58456.1"/>
    <property type="molecule type" value="Genomic_DNA"/>
</dbReference>
<evidence type="ECO:0000313" key="6">
    <source>
        <dbReference type="EMBL" id="SMO58456.1"/>
    </source>
</evidence>
<dbReference type="InterPro" id="IPR022312">
    <property type="entry name" value="DNA_pol_X"/>
</dbReference>
<dbReference type="NCBIfam" id="NF006375">
    <property type="entry name" value="PRK08609.1"/>
    <property type="match status" value="1"/>
</dbReference>
<dbReference type="GO" id="GO:0003887">
    <property type="term" value="F:DNA-directed DNA polymerase activity"/>
    <property type="evidence" value="ECO:0007669"/>
    <property type="project" value="InterPro"/>
</dbReference>
<dbReference type="Pfam" id="PF14792">
    <property type="entry name" value="DNA_pol_B_palm"/>
    <property type="match status" value="1"/>
</dbReference>
<evidence type="ECO:0000256" key="1">
    <source>
        <dbReference type="ARBA" id="ARBA00022679"/>
    </source>
</evidence>
<dbReference type="PANTHER" id="PTHR36928:SF1">
    <property type="entry name" value="PHOSPHATASE YCDX-RELATED"/>
    <property type="match status" value="1"/>
</dbReference>
<dbReference type="InterPro" id="IPR043519">
    <property type="entry name" value="NT_sf"/>
</dbReference>
<keyword evidence="1" id="KW-0808">Transferase</keyword>
<feature type="domain" description="DNA-directed DNA polymerase X" evidence="5">
    <location>
        <begin position="1"/>
        <end position="206"/>
    </location>
</feature>
<dbReference type="InterPro" id="IPR003141">
    <property type="entry name" value="Pol/His_phosphatase_N"/>
</dbReference>
<reference evidence="6 7" key="1">
    <citation type="submission" date="2017-05" db="EMBL/GenBank/DDBJ databases">
        <authorList>
            <person name="Varghese N."/>
            <person name="Submissions S."/>
        </authorList>
    </citation>
    <scope>NUCLEOTIDE SEQUENCE [LARGE SCALE GENOMIC DNA]</scope>
    <source>
        <strain evidence="6 7">DSM 21194</strain>
    </source>
</reference>
<organism evidence="6 7">
    <name type="scientific">Fodinibius sediminis</name>
    <dbReference type="NCBI Taxonomy" id="1214077"/>
    <lineage>
        <taxon>Bacteria</taxon>
        <taxon>Pseudomonadati</taxon>
        <taxon>Balneolota</taxon>
        <taxon>Balneolia</taxon>
        <taxon>Balneolales</taxon>
        <taxon>Balneolaceae</taxon>
        <taxon>Fodinibius</taxon>
    </lineage>
</organism>
<accession>A0A521CG93</accession>
<dbReference type="SMART" id="SM00483">
    <property type="entry name" value="POLXc"/>
    <property type="match status" value="1"/>
</dbReference>
<dbReference type="Gene3D" id="3.30.210.10">
    <property type="entry name" value="DNA polymerase, thumb domain"/>
    <property type="match status" value="1"/>
</dbReference>
<feature type="domain" description="Polymerase/histidinol phosphatase N-terminal" evidence="4">
    <location>
        <begin position="230"/>
        <end position="310"/>
    </location>
</feature>
<dbReference type="InterPro" id="IPR029398">
    <property type="entry name" value="PolB_thumb"/>
</dbReference>
<dbReference type="InterPro" id="IPR028207">
    <property type="entry name" value="DNA_pol_B_palm_palm"/>
</dbReference>
<evidence type="ECO:0000259" key="4">
    <source>
        <dbReference type="SMART" id="SM00481"/>
    </source>
</evidence>
<dbReference type="GO" id="GO:0005829">
    <property type="term" value="C:cytosol"/>
    <property type="evidence" value="ECO:0007669"/>
    <property type="project" value="TreeGrafter"/>
</dbReference>
<dbReference type="InterPro" id="IPR050243">
    <property type="entry name" value="PHP_phosphatase"/>
</dbReference>
<sequence length="470" mass="53158">MTTRGELKEALESGKVEELKGFGEKSVENLLEGLKEKEKADRRILLAEALEISEMMLNELEKQKSILRLEVAGSIRRKKETIGDIDILATADSGEWASIADFFTSMESVTKVIARGETKSSVIVEHHDRQVDLRLIEEDAWGAALLYFTGSKEHNIQLRKIAKDKGFKISEYGMFTVDDDEKVAGKTEEELYDQLGMQWIPPEMRENNGEIELARKDALPELVQGEHIKGDMHFHSDWSDGTNSLEELARYLDEHYPYDYAVVSDHSKSSRIAGGLTGEEFEKQFEEIEQVNDAIGRPLLKRGVEVDILADGSLDLDNGLLEKMEWVTASIHSRFNQDNTERILKACENPFVNVIGHLTGRLIGKRREYAVDLEKVIHKARETGTALEINAQPERMDLNDDAVRAAREAGVLLVAGTDSHDLSSFQYMDLAISIARRGWCTAKNMLNTRSWEEVQAFVKQKRDQFLSPSK</sequence>
<dbReference type="AlphaFoldDB" id="A0A521CG93"/>
<evidence type="ECO:0000259" key="5">
    <source>
        <dbReference type="SMART" id="SM00483"/>
    </source>
</evidence>
<dbReference type="Gene3D" id="3.20.20.140">
    <property type="entry name" value="Metal-dependent hydrolases"/>
    <property type="match status" value="1"/>
</dbReference>
<evidence type="ECO:0000256" key="3">
    <source>
        <dbReference type="SAM" id="Coils"/>
    </source>
</evidence>
<name>A0A521CG93_9BACT</name>
<dbReference type="Gene3D" id="1.10.150.20">
    <property type="entry name" value="5' to 3' exonuclease, C-terminal subdomain"/>
    <property type="match status" value="1"/>
</dbReference>
<dbReference type="PRINTS" id="PR00869">
    <property type="entry name" value="DNAPOLX"/>
</dbReference>
<dbReference type="GO" id="GO:0006281">
    <property type="term" value="P:DNA repair"/>
    <property type="evidence" value="ECO:0007669"/>
    <property type="project" value="InterPro"/>
</dbReference>
<proteinExistence type="predicted"/>